<gene>
    <name evidence="6" type="ORF">WHR41_03801</name>
</gene>
<sequence>MAANYYDSTQAKYWTFTRPELLAHRTTLAKQHAALHTKYPLPDPRHINIYLQTQLTKLAKRMSLRQQALATAQIYLKRFYLHVEPRRTNPYLILATATYLACKMEETPQHIRLLLNEAARQWPELGAQDTGRIGECEFALISTLSSRLIVHHPYRALADLQGPLALGADEAALAHAVLNDSFVTDLALLYPPTVIAVAAVFLAVVLRPAHPAGLQAHSSSAAAAAAAAAAAGGPAMSAAAVQGAVAGGALAGFGFRQSPQRMGKLVDWLAESKVDMEAVVDATQEMVSLYECWESYNERACKEAISRFVRDAAK</sequence>
<dbReference type="Pfam" id="PF00134">
    <property type="entry name" value="Cyclin_N"/>
    <property type="match status" value="1"/>
</dbReference>
<accession>A0AB34KVB7</accession>
<dbReference type="Proteomes" id="UP000803884">
    <property type="component" value="Unassembled WGS sequence"/>
</dbReference>
<dbReference type="GO" id="GO:0006357">
    <property type="term" value="P:regulation of transcription by RNA polymerase II"/>
    <property type="evidence" value="ECO:0007669"/>
    <property type="project" value="InterPro"/>
</dbReference>
<dbReference type="RefSeq" id="XP_069230586.1">
    <property type="nucleotide sequence ID" value="XM_069372407.1"/>
</dbReference>
<reference evidence="6 7" key="1">
    <citation type="journal article" date="2020" name="Microbiol. Resour. Announc.">
        <title>Draft Genome Sequence of a Cladosporium Species Isolated from the Mesophotic Ascidian Didemnum maculosum.</title>
        <authorList>
            <person name="Gioti A."/>
            <person name="Siaperas R."/>
            <person name="Nikolaivits E."/>
            <person name="Le Goff G."/>
            <person name="Ouazzani J."/>
            <person name="Kotoulas G."/>
            <person name="Topakas E."/>
        </authorList>
    </citation>
    <scope>NUCLEOTIDE SEQUENCE [LARGE SCALE GENOMIC DNA]</scope>
    <source>
        <strain evidence="6 7">TM138-S3</strain>
    </source>
</reference>
<feature type="transmembrane region" description="Helical" evidence="4">
    <location>
        <begin position="188"/>
        <end position="206"/>
    </location>
</feature>
<keyword evidence="7" id="KW-1185">Reference proteome</keyword>
<proteinExistence type="inferred from homology"/>
<evidence type="ECO:0000256" key="3">
    <source>
        <dbReference type="RuleBase" id="RU000383"/>
    </source>
</evidence>
<dbReference type="SMART" id="SM00385">
    <property type="entry name" value="CYCLIN"/>
    <property type="match status" value="1"/>
</dbReference>
<dbReference type="EMBL" id="JAAQHG020000010">
    <property type="protein sequence ID" value="KAL1587481.1"/>
    <property type="molecule type" value="Genomic_DNA"/>
</dbReference>
<dbReference type="GeneID" id="96005245"/>
<dbReference type="InterPro" id="IPR013763">
    <property type="entry name" value="Cyclin-like_dom"/>
</dbReference>
<dbReference type="InterPro" id="IPR006671">
    <property type="entry name" value="Cyclin_N"/>
</dbReference>
<dbReference type="InterPro" id="IPR043198">
    <property type="entry name" value="Cyclin/Ssn8"/>
</dbReference>
<comment type="caution">
    <text evidence="6">The sequence shown here is derived from an EMBL/GenBank/DDBJ whole genome shotgun (WGS) entry which is preliminary data.</text>
</comment>
<keyword evidence="4" id="KW-1133">Transmembrane helix</keyword>
<dbReference type="PANTHER" id="PTHR10026">
    <property type="entry name" value="CYCLIN"/>
    <property type="match status" value="1"/>
</dbReference>
<evidence type="ECO:0000256" key="4">
    <source>
        <dbReference type="SAM" id="Phobius"/>
    </source>
</evidence>
<evidence type="ECO:0000256" key="1">
    <source>
        <dbReference type="ARBA" id="ARBA00008638"/>
    </source>
</evidence>
<dbReference type="CDD" id="cd20513">
    <property type="entry name" value="CYCLIN_CCNC_rpt1"/>
    <property type="match status" value="1"/>
</dbReference>
<evidence type="ECO:0000313" key="7">
    <source>
        <dbReference type="Proteomes" id="UP000803884"/>
    </source>
</evidence>
<keyword evidence="4" id="KW-0812">Transmembrane</keyword>
<keyword evidence="4" id="KW-0472">Membrane</keyword>
<name>A0AB34KVB7_9PEZI</name>
<keyword evidence="3" id="KW-0195">Cyclin</keyword>
<evidence type="ECO:0000313" key="6">
    <source>
        <dbReference type="EMBL" id="KAL1587481.1"/>
    </source>
</evidence>
<evidence type="ECO:0000259" key="5">
    <source>
        <dbReference type="SMART" id="SM00385"/>
    </source>
</evidence>
<dbReference type="Gene3D" id="1.10.472.10">
    <property type="entry name" value="Cyclin-like"/>
    <property type="match status" value="2"/>
</dbReference>
<dbReference type="AlphaFoldDB" id="A0AB34KVB7"/>
<dbReference type="PIRSF" id="PIRSF028758">
    <property type="entry name" value="Cyclin, C/H/G types"/>
    <property type="match status" value="1"/>
</dbReference>
<feature type="domain" description="Cyclin-like" evidence="5">
    <location>
        <begin position="53"/>
        <end position="142"/>
    </location>
</feature>
<evidence type="ECO:0000256" key="2">
    <source>
        <dbReference type="ARBA" id="ARBA00014912"/>
    </source>
</evidence>
<dbReference type="SUPFAM" id="SSF47954">
    <property type="entry name" value="Cyclin-like"/>
    <property type="match status" value="2"/>
</dbReference>
<dbReference type="GO" id="GO:0016538">
    <property type="term" value="F:cyclin-dependent protein serine/threonine kinase regulator activity"/>
    <property type="evidence" value="ECO:0007669"/>
    <property type="project" value="InterPro"/>
</dbReference>
<dbReference type="InterPro" id="IPR036915">
    <property type="entry name" value="Cyclin-like_sf"/>
</dbReference>
<protein>
    <recommendedName>
        <fullName evidence="2">RNA polymerase II holoenzyme cyclin-like subunit</fullName>
    </recommendedName>
</protein>
<comment type="similarity">
    <text evidence="1">Belongs to the cyclin family. Cyclin C subfamily.</text>
</comment>
<organism evidence="6 7">
    <name type="scientific">Cladosporium halotolerans</name>
    <dbReference type="NCBI Taxonomy" id="1052096"/>
    <lineage>
        <taxon>Eukaryota</taxon>
        <taxon>Fungi</taxon>
        <taxon>Dikarya</taxon>
        <taxon>Ascomycota</taxon>
        <taxon>Pezizomycotina</taxon>
        <taxon>Dothideomycetes</taxon>
        <taxon>Dothideomycetidae</taxon>
        <taxon>Cladosporiales</taxon>
        <taxon>Cladosporiaceae</taxon>
        <taxon>Cladosporium</taxon>
    </lineage>
</organism>